<dbReference type="Pfam" id="PF04937">
    <property type="entry name" value="DUF659"/>
    <property type="match status" value="1"/>
</dbReference>
<evidence type="ECO:0000256" key="1">
    <source>
        <dbReference type="SAM" id="MobiDB-lite"/>
    </source>
</evidence>
<reference evidence="4" key="2">
    <citation type="submission" date="2021-01" db="UniProtKB">
        <authorList>
            <consortium name="EnsemblPlants"/>
        </authorList>
    </citation>
    <scope>IDENTIFICATION</scope>
</reference>
<feature type="region of interest" description="Disordered" evidence="1">
    <location>
        <begin position="436"/>
        <end position="494"/>
    </location>
</feature>
<dbReference type="InParanoid" id="A0A7N2L2I3"/>
<dbReference type="PANTHER" id="PTHR32166:SF122">
    <property type="entry name" value="OS09G0499600 PROTEIN"/>
    <property type="match status" value="1"/>
</dbReference>
<dbReference type="Gramene" id="QL03p002053:mrna">
    <property type="protein sequence ID" value="QL03p002053:mrna"/>
    <property type="gene ID" value="QL03p002053"/>
</dbReference>
<protein>
    <submittedName>
        <fullName evidence="4">Uncharacterized protein</fullName>
    </submittedName>
</protein>
<evidence type="ECO:0000259" key="2">
    <source>
        <dbReference type="Pfam" id="PF04937"/>
    </source>
</evidence>
<dbReference type="SUPFAM" id="SSF53098">
    <property type="entry name" value="Ribonuclease H-like"/>
    <property type="match status" value="1"/>
</dbReference>
<reference evidence="4 5" key="1">
    <citation type="journal article" date="2016" name="G3 (Bethesda)">
        <title>First Draft Assembly and Annotation of the Genome of a California Endemic Oak Quercus lobata Nee (Fagaceae).</title>
        <authorList>
            <person name="Sork V.L."/>
            <person name="Fitz-Gibbon S.T."/>
            <person name="Puiu D."/>
            <person name="Crepeau M."/>
            <person name="Gugger P.F."/>
            <person name="Sherman R."/>
            <person name="Stevens K."/>
            <person name="Langley C.H."/>
            <person name="Pellegrini M."/>
            <person name="Salzberg S.L."/>
        </authorList>
    </citation>
    <scope>NUCLEOTIDE SEQUENCE [LARGE SCALE GENOMIC DNA]</scope>
    <source>
        <strain evidence="4 5">cv. SW786</strain>
    </source>
</reference>
<dbReference type="EnsemblPlants" id="QL03p002053:mrna">
    <property type="protein sequence ID" value="QL03p002053:mrna"/>
    <property type="gene ID" value="QL03p002053"/>
</dbReference>
<organism evidence="4 5">
    <name type="scientific">Quercus lobata</name>
    <name type="common">Valley oak</name>
    <dbReference type="NCBI Taxonomy" id="97700"/>
    <lineage>
        <taxon>Eukaryota</taxon>
        <taxon>Viridiplantae</taxon>
        <taxon>Streptophyta</taxon>
        <taxon>Embryophyta</taxon>
        <taxon>Tracheophyta</taxon>
        <taxon>Spermatophyta</taxon>
        <taxon>Magnoliopsida</taxon>
        <taxon>eudicotyledons</taxon>
        <taxon>Gunneridae</taxon>
        <taxon>Pentapetalae</taxon>
        <taxon>rosids</taxon>
        <taxon>fabids</taxon>
        <taxon>Fagales</taxon>
        <taxon>Fagaceae</taxon>
        <taxon>Quercus</taxon>
    </lineage>
</organism>
<dbReference type="InterPro" id="IPR008906">
    <property type="entry name" value="HATC_C_dom"/>
</dbReference>
<dbReference type="GO" id="GO:0046983">
    <property type="term" value="F:protein dimerization activity"/>
    <property type="evidence" value="ECO:0007669"/>
    <property type="project" value="InterPro"/>
</dbReference>
<dbReference type="InterPro" id="IPR012337">
    <property type="entry name" value="RNaseH-like_sf"/>
</dbReference>
<dbReference type="Pfam" id="PF05699">
    <property type="entry name" value="Dimer_Tnp_hAT"/>
    <property type="match status" value="1"/>
</dbReference>
<proteinExistence type="predicted"/>
<evidence type="ECO:0000259" key="3">
    <source>
        <dbReference type="Pfam" id="PF05699"/>
    </source>
</evidence>
<accession>A0A7N2L2I3</accession>
<dbReference type="OMA" id="LKFIYGH"/>
<dbReference type="EMBL" id="LRBV02000003">
    <property type="status" value="NOT_ANNOTATED_CDS"/>
    <property type="molecule type" value="Genomic_DNA"/>
</dbReference>
<dbReference type="InterPro" id="IPR007021">
    <property type="entry name" value="DUF659"/>
</dbReference>
<keyword evidence="5" id="KW-1185">Reference proteome</keyword>
<feature type="domain" description="DUF659" evidence="2">
    <location>
        <begin position="1"/>
        <end position="116"/>
    </location>
</feature>
<feature type="compositionally biased region" description="Acidic residues" evidence="1">
    <location>
        <begin position="447"/>
        <end position="494"/>
    </location>
</feature>
<evidence type="ECO:0000313" key="4">
    <source>
        <dbReference type="EnsemblPlants" id="QL03p002053:mrna"/>
    </source>
</evidence>
<evidence type="ECO:0000313" key="5">
    <source>
        <dbReference type="Proteomes" id="UP000594261"/>
    </source>
</evidence>
<dbReference type="AlphaFoldDB" id="A0A7N2L2I3"/>
<sequence>MSDRWTDNRERSITNFLVNSPKETVFLKSIDTSDISKNTENLFQLLDSLVQEIGEENVVQVVTDSASAYVSAGEKLMEKRCKIFWNPCVAHCIDLMLHDIGDLPVHANTIKKAKKITVFIYRHIWVLDLMRKYTKGRELARQGVTRFATAYLTLKSIYQQKIGLRSMFASEEWAKSPYAKKSDGINVQLIVLSDPKFWPAIKFCLKCVIPLVKVLRLVDGDAKPAMGYIYEAMDRAKEFHYDPNFVANEEVRVGLYEVIERMCPTTLERCMIDLQLEKFDKAEGLFGKEMAILTRTKKQLALWWESYGVHCKELQNLAIRVLSLTCSATGCERNWSTFDHVHTKKRNRLEQQRVNALVFVNYNINLELRQIKREENGDSYDPICLSDMESDDEWITEKEEPCLPEDTSWMDIHECFEVNEEGCSRKRKRGPRNLNAKKKSKEKVIEVEEPEEIVDVGDDEEDVQEDANDEMILQDDEDDNFIDLDYGDDFDDFD</sequence>
<dbReference type="PANTHER" id="PTHR32166">
    <property type="entry name" value="OSJNBA0013A04.12 PROTEIN"/>
    <property type="match status" value="1"/>
</dbReference>
<feature type="domain" description="HAT C-terminal dimerisation" evidence="3">
    <location>
        <begin position="298"/>
        <end position="364"/>
    </location>
</feature>
<dbReference type="Proteomes" id="UP000594261">
    <property type="component" value="Chromosome 3"/>
</dbReference>
<name>A0A7N2L2I3_QUELO</name>